<feature type="region of interest" description="Disordered" evidence="7">
    <location>
        <begin position="1"/>
        <end position="30"/>
    </location>
</feature>
<dbReference type="PANTHER" id="PTHR42893:SF44">
    <property type="entry name" value="PROTEIN DETOXIFICATION"/>
    <property type="match status" value="1"/>
</dbReference>
<evidence type="ECO:0000256" key="3">
    <source>
        <dbReference type="ARBA" id="ARBA00022692"/>
    </source>
</evidence>
<gene>
    <name evidence="8" type="ORF">CYMTET_45270</name>
</gene>
<feature type="transmembrane region" description="Helical" evidence="6">
    <location>
        <begin position="351"/>
        <end position="370"/>
    </location>
</feature>
<dbReference type="GO" id="GO:0015297">
    <property type="term" value="F:antiporter activity"/>
    <property type="evidence" value="ECO:0007669"/>
    <property type="project" value="InterPro"/>
</dbReference>
<feature type="region of interest" description="Disordered" evidence="7">
    <location>
        <begin position="62"/>
        <end position="203"/>
    </location>
</feature>
<protein>
    <recommendedName>
        <fullName evidence="6">Protein DETOXIFICATION</fullName>
    </recommendedName>
    <alternativeName>
        <fullName evidence="6">Multidrug and toxic compound extrusion protein</fullName>
    </alternativeName>
</protein>
<dbReference type="NCBIfam" id="TIGR00797">
    <property type="entry name" value="matE"/>
    <property type="match status" value="1"/>
</dbReference>
<sequence>MHGFSVRYHSRGVKPPSSVRVESSQESSTTAYSGCGALFLVPSLKRPTSKPQRDCRLSTVRLAGRSTKLSSAHRRKFACNSNGDTPKRDTSQVPKDDDCKLSGQESAGLQGSPLPDDGICEEESRSERGQSGSASLPDDSTCGKIPASNGERGRGKASFRGVQHRRGYRDLANFEGSERAPEKEDEEMPRQDPPMKEEKARVATTPWLSETTKKLTKTLMKRSLIGPHELKEITSLAIPAFGAILADPLMSLVDTGCVGQVNSRELAAMGPNTAIFNFIFQLFSFLSIATTGLIARAKAKGDEEQAQRVLSNALTVAIICGAAITTAVQLFKRPMLLAMAAGDSGLVNTGVGYLQIRGFAVTAVLMCMVAQGGCLGKQDSRTPLVIFILAGVVNMVLDLYLVLPFGASMGLEGAAWATFIAQTVAAMTFLFVLRSRGQLPTSYKPPSMSEMLQFGNVSGMLLLGSLCRMGVYTMMTVAATASGMVTVAAHQIGLQIFWFFTYFVDPLFVAATSFIARDIKKEPERALRLGVFLLFLASIAGVFLACLSALTPVLCVRCFTQDPEIQYQLLRIVPYMGLAQFLSAIVLVAEGVLIGTAAPA</sequence>
<comment type="similarity">
    <text evidence="2 6">Belongs to the multi antimicrobial extrusion (MATE) (TC 2.A.66.1) family.</text>
</comment>
<evidence type="ECO:0000313" key="9">
    <source>
        <dbReference type="Proteomes" id="UP001190700"/>
    </source>
</evidence>
<feature type="transmembrane region" description="Helical" evidence="6">
    <location>
        <begin position="414"/>
        <end position="433"/>
    </location>
</feature>
<feature type="transmembrane region" description="Helical" evidence="6">
    <location>
        <begin position="274"/>
        <end position="297"/>
    </location>
</feature>
<dbReference type="InterPro" id="IPR044644">
    <property type="entry name" value="DinF-like"/>
</dbReference>
<dbReference type="CDD" id="cd13136">
    <property type="entry name" value="MATE_DinF_like"/>
    <property type="match status" value="1"/>
</dbReference>
<evidence type="ECO:0000256" key="1">
    <source>
        <dbReference type="ARBA" id="ARBA00004141"/>
    </source>
</evidence>
<evidence type="ECO:0000256" key="4">
    <source>
        <dbReference type="ARBA" id="ARBA00022989"/>
    </source>
</evidence>
<feature type="transmembrane region" description="Helical" evidence="6">
    <location>
        <begin position="454"/>
        <end position="475"/>
    </location>
</feature>
<feature type="compositionally biased region" description="Basic and acidic residues" evidence="7">
    <location>
        <begin position="85"/>
        <end position="100"/>
    </location>
</feature>
<feature type="compositionally biased region" description="Low complexity" evidence="7">
    <location>
        <begin position="17"/>
        <end position="28"/>
    </location>
</feature>
<dbReference type="GO" id="GO:0042910">
    <property type="term" value="F:xenobiotic transmembrane transporter activity"/>
    <property type="evidence" value="ECO:0007669"/>
    <property type="project" value="InterPro"/>
</dbReference>
<evidence type="ECO:0000313" key="8">
    <source>
        <dbReference type="EMBL" id="KAK3245148.1"/>
    </source>
</evidence>
<evidence type="ECO:0000256" key="2">
    <source>
        <dbReference type="ARBA" id="ARBA00010199"/>
    </source>
</evidence>
<evidence type="ECO:0000256" key="6">
    <source>
        <dbReference type="RuleBase" id="RU004914"/>
    </source>
</evidence>
<feature type="transmembrane region" description="Helical" evidence="6">
    <location>
        <begin position="529"/>
        <end position="552"/>
    </location>
</feature>
<dbReference type="Proteomes" id="UP001190700">
    <property type="component" value="Unassembled WGS sequence"/>
</dbReference>
<evidence type="ECO:0000256" key="7">
    <source>
        <dbReference type="SAM" id="MobiDB-lite"/>
    </source>
</evidence>
<feature type="compositionally biased region" description="Basic and acidic residues" evidence="7">
    <location>
        <begin position="176"/>
        <end position="201"/>
    </location>
</feature>
<dbReference type="GO" id="GO:0016020">
    <property type="term" value="C:membrane"/>
    <property type="evidence" value="ECO:0007669"/>
    <property type="project" value="UniProtKB-SubCell"/>
</dbReference>
<keyword evidence="3 6" id="KW-0812">Transmembrane</keyword>
<proteinExistence type="inferred from homology"/>
<comment type="caution">
    <text evidence="8">The sequence shown here is derived from an EMBL/GenBank/DDBJ whole genome shotgun (WGS) entry which is preliminary data.</text>
</comment>
<dbReference type="PANTHER" id="PTHR42893">
    <property type="entry name" value="PROTEIN DETOXIFICATION 44, CHLOROPLASTIC-RELATED"/>
    <property type="match status" value="1"/>
</dbReference>
<keyword evidence="9" id="KW-1185">Reference proteome</keyword>
<feature type="transmembrane region" description="Helical" evidence="6">
    <location>
        <begin position="495"/>
        <end position="517"/>
    </location>
</feature>
<keyword evidence="5 6" id="KW-0472">Membrane</keyword>
<reference evidence="8 9" key="1">
    <citation type="journal article" date="2015" name="Genome Biol. Evol.">
        <title>Comparative Genomics of a Bacterivorous Green Alga Reveals Evolutionary Causalities and Consequences of Phago-Mixotrophic Mode of Nutrition.</title>
        <authorList>
            <person name="Burns J.A."/>
            <person name="Paasch A."/>
            <person name="Narechania A."/>
            <person name="Kim E."/>
        </authorList>
    </citation>
    <scope>NUCLEOTIDE SEQUENCE [LARGE SCALE GENOMIC DNA]</scope>
    <source>
        <strain evidence="8 9">PLY_AMNH</strain>
    </source>
</reference>
<evidence type="ECO:0000256" key="5">
    <source>
        <dbReference type="ARBA" id="ARBA00023136"/>
    </source>
</evidence>
<accession>A0AAE0BZN2</accession>
<feature type="transmembrane region" description="Helical" evidence="6">
    <location>
        <begin position="572"/>
        <end position="594"/>
    </location>
</feature>
<comment type="caution">
    <text evidence="6">Lacks conserved residue(s) required for the propagation of feature annotation.</text>
</comment>
<dbReference type="AlphaFoldDB" id="A0AAE0BZN2"/>
<dbReference type="EMBL" id="LGRX02030969">
    <property type="protein sequence ID" value="KAK3245148.1"/>
    <property type="molecule type" value="Genomic_DNA"/>
</dbReference>
<comment type="subcellular location">
    <subcellularLocation>
        <location evidence="1">Membrane</location>
        <topology evidence="1">Multi-pass membrane protein</topology>
    </subcellularLocation>
</comment>
<dbReference type="Pfam" id="PF01554">
    <property type="entry name" value="MatE"/>
    <property type="match status" value="2"/>
</dbReference>
<feature type="transmembrane region" description="Helical" evidence="6">
    <location>
        <begin position="309"/>
        <end position="331"/>
    </location>
</feature>
<name>A0AAE0BZN2_9CHLO</name>
<keyword evidence="4 6" id="KW-1133">Transmembrane helix</keyword>
<organism evidence="8 9">
    <name type="scientific">Cymbomonas tetramitiformis</name>
    <dbReference type="NCBI Taxonomy" id="36881"/>
    <lineage>
        <taxon>Eukaryota</taxon>
        <taxon>Viridiplantae</taxon>
        <taxon>Chlorophyta</taxon>
        <taxon>Pyramimonadophyceae</taxon>
        <taxon>Pyramimonadales</taxon>
        <taxon>Pyramimonadaceae</taxon>
        <taxon>Cymbomonas</taxon>
    </lineage>
</organism>
<dbReference type="InterPro" id="IPR002528">
    <property type="entry name" value="MATE_fam"/>
</dbReference>
<feature type="transmembrane region" description="Helical" evidence="6">
    <location>
        <begin position="382"/>
        <end position="402"/>
    </location>
</feature>